<keyword evidence="2" id="KW-0472">Membrane</keyword>
<feature type="transmembrane region" description="Helical" evidence="2">
    <location>
        <begin position="94"/>
        <end position="113"/>
    </location>
</feature>
<organism evidence="3 4">
    <name type="scientific">Ancylostoma caninum</name>
    <name type="common">Dog hookworm</name>
    <dbReference type="NCBI Taxonomy" id="29170"/>
    <lineage>
        <taxon>Eukaryota</taxon>
        <taxon>Metazoa</taxon>
        <taxon>Ecdysozoa</taxon>
        <taxon>Nematoda</taxon>
        <taxon>Chromadorea</taxon>
        <taxon>Rhabditida</taxon>
        <taxon>Rhabditina</taxon>
        <taxon>Rhabditomorpha</taxon>
        <taxon>Strongyloidea</taxon>
        <taxon>Ancylostomatidae</taxon>
        <taxon>Ancylostomatinae</taxon>
        <taxon>Ancylostoma</taxon>
    </lineage>
</organism>
<reference evidence="3 4" key="1">
    <citation type="submission" date="2014-10" db="EMBL/GenBank/DDBJ databases">
        <title>Draft genome of the hookworm Ancylostoma caninum.</title>
        <authorList>
            <person name="Mitreva M."/>
        </authorList>
    </citation>
    <scope>NUCLEOTIDE SEQUENCE [LARGE SCALE GENOMIC DNA]</scope>
    <source>
        <strain evidence="3 4">Baltimore</strain>
    </source>
</reference>
<keyword evidence="2" id="KW-1133">Transmembrane helix</keyword>
<keyword evidence="4" id="KW-1185">Reference proteome</keyword>
<dbReference type="EMBL" id="JOJR01000048">
    <property type="protein sequence ID" value="RCN48289.1"/>
    <property type="molecule type" value="Genomic_DNA"/>
</dbReference>
<sequence>MSTDKVKSAESTASGASKAATEKLQALSRKPETEEDAKRKKEILRRQALMALIAVTWLIFLGSLLCVILVLSRFSSESKAYVFPNILQTSPTVGIIYSSLLVHYLFICLYLFTQNTTAS</sequence>
<feature type="region of interest" description="Disordered" evidence="1">
    <location>
        <begin position="1"/>
        <end position="38"/>
    </location>
</feature>
<feature type="transmembrane region" description="Helical" evidence="2">
    <location>
        <begin position="48"/>
        <end position="74"/>
    </location>
</feature>
<dbReference type="AlphaFoldDB" id="A0A368GY58"/>
<keyword evidence="2" id="KW-0812">Transmembrane</keyword>
<feature type="compositionally biased region" description="Basic and acidic residues" evidence="1">
    <location>
        <begin position="29"/>
        <end position="38"/>
    </location>
</feature>
<protein>
    <submittedName>
        <fullName evidence="3">Uncharacterized protein</fullName>
    </submittedName>
</protein>
<evidence type="ECO:0000256" key="1">
    <source>
        <dbReference type="SAM" id="MobiDB-lite"/>
    </source>
</evidence>
<evidence type="ECO:0000313" key="3">
    <source>
        <dbReference type="EMBL" id="RCN48289.1"/>
    </source>
</evidence>
<evidence type="ECO:0000313" key="4">
    <source>
        <dbReference type="Proteomes" id="UP000252519"/>
    </source>
</evidence>
<proteinExistence type="predicted"/>
<name>A0A368GY58_ANCCA</name>
<gene>
    <name evidence="3" type="ORF">ANCCAN_05578</name>
</gene>
<accession>A0A368GY58</accession>
<dbReference type="Proteomes" id="UP000252519">
    <property type="component" value="Unassembled WGS sequence"/>
</dbReference>
<dbReference type="OrthoDB" id="10577920at2759"/>
<evidence type="ECO:0000256" key="2">
    <source>
        <dbReference type="SAM" id="Phobius"/>
    </source>
</evidence>
<comment type="caution">
    <text evidence="3">The sequence shown here is derived from an EMBL/GenBank/DDBJ whole genome shotgun (WGS) entry which is preliminary data.</text>
</comment>